<comment type="pathway">
    <text evidence="1">Amino-acid biosynthesis; L-histidine biosynthesis; L-histidine from 5-phospho-alpha-D-ribose 1-diphosphate: step 7/9.</text>
</comment>
<dbReference type="KEGG" id="hgr:DW355_11875"/>
<dbReference type="PANTHER" id="PTHR43643:SF6">
    <property type="entry name" value="HISTIDINOL-PHOSPHATE AMINOTRANSFERASE"/>
    <property type="match status" value="1"/>
</dbReference>
<comment type="similarity">
    <text evidence="2">Belongs to the class-II pyridoxal-phosphate-dependent aminotransferase family. Histidinol-phosphate aminotransferase subfamily.</text>
</comment>
<dbReference type="Proteomes" id="UP000292939">
    <property type="component" value="Chromosome"/>
</dbReference>
<dbReference type="PANTHER" id="PTHR43643">
    <property type="entry name" value="HISTIDINOL-PHOSPHATE AMINOTRANSFERASE 2"/>
    <property type="match status" value="1"/>
</dbReference>
<name>A0A4P6UMD2_9BURK</name>
<dbReference type="OrthoDB" id="9813612at2"/>
<dbReference type="Pfam" id="PF00155">
    <property type="entry name" value="Aminotran_1_2"/>
    <property type="match status" value="1"/>
</dbReference>
<keyword evidence="4 11" id="KW-0032">Aminotransferase</keyword>
<evidence type="ECO:0000256" key="1">
    <source>
        <dbReference type="ARBA" id="ARBA00005011"/>
    </source>
</evidence>
<evidence type="ECO:0000313" key="12">
    <source>
        <dbReference type="Proteomes" id="UP000292939"/>
    </source>
</evidence>
<feature type="domain" description="Aminotransferase class I/classII large" evidence="10">
    <location>
        <begin position="180"/>
        <end position="323"/>
    </location>
</feature>
<evidence type="ECO:0000256" key="8">
    <source>
        <dbReference type="ARBA" id="ARBA00023102"/>
    </source>
</evidence>
<dbReference type="SUPFAM" id="SSF53383">
    <property type="entry name" value="PLP-dependent transferases"/>
    <property type="match status" value="1"/>
</dbReference>
<evidence type="ECO:0000256" key="7">
    <source>
        <dbReference type="ARBA" id="ARBA00022898"/>
    </source>
</evidence>
<dbReference type="InterPro" id="IPR015424">
    <property type="entry name" value="PyrdxlP-dep_Trfase"/>
</dbReference>
<evidence type="ECO:0000256" key="9">
    <source>
        <dbReference type="ARBA" id="ARBA00047481"/>
    </source>
</evidence>
<dbReference type="EMBL" id="CP031395">
    <property type="protein sequence ID" value="QBK05350.1"/>
    <property type="molecule type" value="Genomic_DNA"/>
</dbReference>
<keyword evidence="5" id="KW-0028">Amino-acid biosynthesis</keyword>
<dbReference type="InterPro" id="IPR015422">
    <property type="entry name" value="PyrdxlP-dep_Trfase_small"/>
</dbReference>
<dbReference type="InterPro" id="IPR015421">
    <property type="entry name" value="PyrdxlP-dep_Trfase_major"/>
</dbReference>
<keyword evidence="8" id="KW-0368">Histidine biosynthesis</keyword>
<dbReference type="Gene3D" id="3.40.640.10">
    <property type="entry name" value="Type I PLP-dependent aspartate aminotransferase-like (Major domain)"/>
    <property type="match status" value="1"/>
</dbReference>
<evidence type="ECO:0000256" key="5">
    <source>
        <dbReference type="ARBA" id="ARBA00022605"/>
    </source>
</evidence>
<proteinExistence type="inferred from homology"/>
<comment type="catalytic activity">
    <reaction evidence="9">
        <text>L-histidinol phosphate + 2-oxoglutarate = 3-(imidazol-4-yl)-2-oxopropyl phosphate + L-glutamate</text>
        <dbReference type="Rhea" id="RHEA:23744"/>
        <dbReference type="ChEBI" id="CHEBI:16810"/>
        <dbReference type="ChEBI" id="CHEBI:29985"/>
        <dbReference type="ChEBI" id="CHEBI:57766"/>
        <dbReference type="ChEBI" id="CHEBI:57980"/>
        <dbReference type="EC" id="2.6.1.9"/>
    </reaction>
</comment>
<dbReference type="AlphaFoldDB" id="A0A4P6UMD2"/>
<evidence type="ECO:0000256" key="4">
    <source>
        <dbReference type="ARBA" id="ARBA00022576"/>
    </source>
</evidence>
<evidence type="ECO:0000256" key="2">
    <source>
        <dbReference type="ARBA" id="ARBA00007970"/>
    </source>
</evidence>
<dbReference type="InterPro" id="IPR050106">
    <property type="entry name" value="HistidinolP_aminotransfase"/>
</dbReference>
<dbReference type="GO" id="GO:0000105">
    <property type="term" value="P:L-histidine biosynthetic process"/>
    <property type="evidence" value="ECO:0007669"/>
    <property type="project" value="UniProtKB-KW"/>
</dbReference>
<dbReference type="Gene3D" id="3.90.1150.10">
    <property type="entry name" value="Aspartate Aminotransferase, domain 1"/>
    <property type="match status" value="1"/>
</dbReference>
<dbReference type="GO" id="GO:0030170">
    <property type="term" value="F:pyridoxal phosphate binding"/>
    <property type="evidence" value="ECO:0007669"/>
    <property type="project" value="InterPro"/>
</dbReference>
<reference evidence="11 12" key="1">
    <citation type="submission" date="2018-07" db="EMBL/GenBank/DDBJ databases">
        <title>Exploring interactions and the metabolic potential of the ultra-small soil bacteria Hylemonella gracilis.</title>
        <authorList>
            <person name="Tyc O."/>
            <person name="Kulkarni P."/>
            <person name="Gawehns F."/>
            <person name="Hundscheid M."/>
            <person name="Zweers H."/>
            <person name="Garbeva P."/>
        </authorList>
    </citation>
    <scope>NUCLEOTIDE SEQUENCE [LARGE SCALE GENOMIC DNA]</scope>
    <source>
        <strain evidence="11 12">NS1</strain>
    </source>
</reference>
<evidence type="ECO:0000313" key="11">
    <source>
        <dbReference type="EMBL" id="QBK05350.1"/>
    </source>
</evidence>
<dbReference type="InterPro" id="IPR004839">
    <property type="entry name" value="Aminotransferase_I/II_large"/>
</dbReference>
<keyword evidence="6 11" id="KW-0808">Transferase</keyword>
<keyword evidence="7" id="KW-0663">Pyridoxal phosphate</keyword>
<sequence>MNLGPHQELHGGPDALGVPRFDFSTNANACGPCPQALAAVLQADAAHYPDPSYLALRSRLAEFHGVAPARVLLAASASEFIHRVSAWVAQRGARSVCLPAHSYRDYAAAAQAWGLRSVPSPRDAGLSWACEPSSPLGQAQPELHAWVHDAPLCVLDRAYEPLRLEGVASLRESELDQVWQLWSPNKALGLTGVRAAYVIAPLQADPADPASAPSVAQLEALCSSWPLGAHGVALLQAWTTAEAQAWVRASLLTLQTWKTRQIGLCTALGWRCAPSLANFFCADTGLSAAALAQALRALRARGIKLRDAASFGLPGWVRLGVLAPEAQDALREAWLELLPVRSSPMPMNARAQEGTVQR</sequence>
<accession>A0A4P6UMD2</accession>
<dbReference type="RefSeq" id="WP_131280354.1">
    <property type="nucleotide sequence ID" value="NZ_CP031395.1"/>
</dbReference>
<protein>
    <recommendedName>
        <fullName evidence="3">histidinol-phosphate transaminase</fullName>
        <ecNumber evidence="3">2.6.1.9</ecNumber>
    </recommendedName>
</protein>
<gene>
    <name evidence="11" type="ORF">DW355_11875</name>
</gene>
<evidence type="ECO:0000256" key="3">
    <source>
        <dbReference type="ARBA" id="ARBA00012748"/>
    </source>
</evidence>
<dbReference type="GO" id="GO:0004400">
    <property type="term" value="F:histidinol-phosphate transaminase activity"/>
    <property type="evidence" value="ECO:0007669"/>
    <property type="project" value="UniProtKB-EC"/>
</dbReference>
<evidence type="ECO:0000256" key="6">
    <source>
        <dbReference type="ARBA" id="ARBA00022679"/>
    </source>
</evidence>
<evidence type="ECO:0000259" key="10">
    <source>
        <dbReference type="Pfam" id="PF00155"/>
    </source>
</evidence>
<dbReference type="EC" id="2.6.1.9" evidence="3"/>
<organism evidence="11 12">
    <name type="scientific">Hylemonella gracilis</name>
    <dbReference type="NCBI Taxonomy" id="80880"/>
    <lineage>
        <taxon>Bacteria</taxon>
        <taxon>Pseudomonadati</taxon>
        <taxon>Pseudomonadota</taxon>
        <taxon>Betaproteobacteria</taxon>
        <taxon>Burkholderiales</taxon>
        <taxon>Comamonadaceae</taxon>
        <taxon>Hylemonella</taxon>
    </lineage>
</organism>